<feature type="compositionally biased region" description="Polar residues" evidence="1">
    <location>
        <begin position="35"/>
        <end position="45"/>
    </location>
</feature>
<accession>A0A0L6CL75</accession>
<gene>
    <name evidence="3" type="ORF">VV01_16620</name>
</gene>
<keyword evidence="4" id="KW-1185">Reference proteome</keyword>
<name>A0A0L6CL75_9MICO</name>
<evidence type="ECO:0000313" key="4">
    <source>
        <dbReference type="Proteomes" id="UP000037397"/>
    </source>
</evidence>
<dbReference type="OrthoDB" id="9152336at2"/>
<evidence type="ECO:0000256" key="1">
    <source>
        <dbReference type="SAM" id="MobiDB-lite"/>
    </source>
</evidence>
<comment type="caution">
    <text evidence="3">The sequence shown here is derived from an EMBL/GenBank/DDBJ whole genome shotgun (WGS) entry which is preliminary data.</text>
</comment>
<proteinExistence type="predicted"/>
<protein>
    <recommendedName>
        <fullName evidence="5">Peptidase M48 domain-containing protein</fullName>
    </recommendedName>
</protein>
<feature type="region of interest" description="Disordered" evidence="1">
    <location>
        <begin position="27"/>
        <end position="49"/>
    </location>
</feature>
<evidence type="ECO:0000313" key="3">
    <source>
        <dbReference type="EMBL" id="KNX38400.1"/>
    </source>
</evidence>
<dbReference type="EMBL" id="LAIR01000002">
    <property type="protein sequence ID" value="KNX38400.1"/>
    <property type="molecule type" value="Genomic_DNA"/>
</dbReference>
<dbReference type="Proteomes" id="UP000037397">
    <property type="component" value="Unassembled WGS sequence"/>
</dbReference>
<dbReference type="PATRIC" id="fig|1631356.3.peg.3301"/>
<reference evidence="4" key="1">
    <citation type="submission" date="2015-03" db="EMBL/GenBank/DDBJ databases">
        <title>Luteipulveratus halotolerans sp. nov., a novel actinobacterium (Dermacoccaceae) from Sarawak, Malaysia.</title>
        <authorList>
            <person name="Juboi H."/>
            <person name="Basik A."/>
            <person name="Shamsul S.S."/>
            <person name="Arnold P."/>
            <person name="Schmitt E.K."/>
            <person name="Sanglier J.-J."/>
            <person name="Yeo T."/>
        </authorList>
    </citation>
    <scope>NUCLEOTIDE SEQUENCE [LARGE SCALE GENOMIC DNA]</scope>
    <source>
        <strain evidence="4">C296001</strain>
    </source>
</reference>
<evidence type="ECO:0008006" key="5">
    <source>
        <dbReference type="Google" id="ProtNLM"/>
    </source>
</evidence>
<sequence length="430" mass="46039">MSKRTLASAVTAFTACAMAFGPGMSHASAAGDPGPSTQKQSTAFMRSSAAKSSDSKAAYDRIVKKLPADWQQRRDNARKRLGIESSPVENMLKAKLAKASAGTTAQAIDPTQYQCSATKLDGYVDSILEPVDTFNLLFLQLVGGLDIPTYDALLLGKPNNPAYALPAAYAPSLMTTFGYAQRFWDVRLNDVQLMAMHGTVFQDVNRVTKVIEFMYGVGPADAVGIAKDIISMVDSDPALKGGDHPIFTLNAFAFTGKGDPDPVIRKIPDKMIFGDGILAALKAIGLNKVGPRAVLGHEMAHHVQYEDNLFDSPLTGAEATRRTELMADGFGTYFLTHKKGVALNPTQVLQAEESFYAVGDCSFDSDGHHGTPNQRRAAASWGAATVAFSNNPNKVMPSLTLAKKFDKALPVITAPDAPTSVNAYRSLVVK</sequence>
<dbReference type="AlphaFoldDB" id="A0A0L6CL75"/>
<organism evidence="3 4">
    <name type="scientific">Luteipulveratus halotolerans</name>
    <dbReference type="NCBI Taxonomy" id="1631356"/>
    <lineage>
        <taxon>Bacteria</taxon>
        <taxon>Bacillati</taxon>
        <taxon>Actinomycetota</taxon>
        <taxon>Actinomycetes</taxon>
        <taxon>Micrococcales</taxon>
        <taxon>Dermacoccaceae</taxon>
        <taxon>Luteipulveratus</taxon>
    </lineage>
</organism>
<dbReference type="PROSITE" id="PS51257">
    <property type="entry name" value="PROKAR_LIPOPROTEIN"/>
    <property type="match status" value="1"/>
</dbReference>
<keyword evidence="2" id="KW-0732">Signal</keyword>
<evidence type="ECO:0000256" key="2">
    <source>
        <dbReference type="SAM" id="SignalP"/>
    </source>
</evidence>
<dbReference type="RefSeq" id="WP_050670854.1">
    <property type="nucleotide sequence ID" value="NZ_LAIR01000002.1"/>
</dbReference>
<feature type="chain" id="PRO_5038576215" description="Peptidase M48 domain-containing protein" evidence="2">
    <location>
        <begin position="20"/>
        <end position="430"/>
    </location>
</feature>
<dbReference type="STRING" id="1631356.VV01_16620"/>
<feature type="signal peptide" evidence="2">
    <location>
        <begin position="1"/>
        <end position="19"/>
    </location>
</feature>